<organism evidence="1 2">
    <name type="scientific">Paenibacillus chitinolyticus</name>
    <dbReference type="NCBI Taxonomy" id="79263"/>
    <lineage>
        <taxon>Bacteria</taxon>
        <taxon>Bacillati</taxon>
        <taxon>Bacillota</taxon>
        <taxon>Bacilli</taxon>
        <taxon>Bacillales</taxon>
        <taxon>Paenibacillaceae</taxon>
        <taxon>Paenibacillus</taxon>
    </lineage>
</organism>
<evidence type="ECO:0008006" key="3">
    <source>
        <dbReference type="Google" id="ProtNLM"/>
    </source>
</evidence>
<name>A0ABT4F703_9BACL</name>
<keyword evidence="2" id="KW-1185">Reference proteome</keyword>
<evidence type="ECO:0000313" key="1">
    <source>
        <dbReference type="EMBL" id="MCY9594293.1"/>
    </source>
</evidence>
<comment type="caution">
    <text evidence="1">The sequence shown here is derived from an EMBL/GenBank/DDBJ whole genome shotgun (WGS) entry which is preliminary data.</text>
</comment>
<accession>A0ABT4F703</accession>
<gene>
    <name evidence="1" type="ORF">M5X16_00670</name>
</gene>
<proteinExistence type="predicted"/>
<sequence>MLLSRDQKELILTVLKKENKRILSGHKGPLLKKTIADLEQALRNEAINDKR</sequence>
<reference evidence="1 2" key="1">
    <citation type="submission" date="2022-05" db="EMBL/GenBank/DDBJ databases">
        <title>Genome Sequencing of Bee-Associated Microbes.</title>
        <authorList>
            <person name="Dunlap C."/>
        </authorList>
    </citation>
    <scope>NUCLEOTIDE SEQUENCE [LARGE SCALE GENOMIC DNA]</scope>
    <source>
        <strain evidence="1 2">NRRL B-23120</strain>
    </source>
</reference>
<dbReference type="Proteomes" id="UP001527202">
    <property type="component" value="Unassembled WGS sequence"/>
</dbReference>
<evidence type="ECO:0000313" key="2">
    <source>
        <dbReference type="Proteomes" id="UP001527202"/>
    </source>
</evidence>
<protein>
    <recommendedName>
        <fullName evidence="3">Fur-regulated basic protein FbpA</fullName>
    </recommendedName>
</protein>
<dbReference type="EMBL" id="JAMDMJ010000001">
    <property type="protein sequence ID" value="MCY9594293.1"/>
    <property type="molecule type" value="Genomic_DNA"/>
</dbReference>
<dbReference type="RefSeq" id="WP_164977123.1">
    <property type="nucleotide sequence ID" value="NZ_CP026520.1"/>
</dbReference>
<dbReference type="GeneID" id="95379013"/>